<feature type="region of interest" description="Disordered" evidence="5">
    <location>
        <begin position="1063"/>
        <end position="1090"/>
    </location>
</feature>
<feature type="domain" description="Proteasome activator Blm10 N-terminal" evidence="9">
    <location>
        <begin position="62"/>
        <end position="139"/>
    </location>
</feature>
<evidence type="ECO:0008006" key="12">
    <source>
        <dbReference type="Google" id="ProtNLM"/>
    </source>
</evidence>
<dbReference type="OrthoDB" id="17907at2759"/>
<dbReference type="GO" id="GO:0006281">
    <property type="term" value="P:DNA repair"/>
    <property type="evidence" value="ECO:0007669"/>
    <property type="project" value="UniProtKB-KW"/>
</dbReference>
<keyword evidence="6" id="KW-0812">Transmembrane</keyword>
<comment type="similarity">
    <text evidence="1">Belongs to the BLM10 family.</text>
</comment>
<dbReference type="Proteomes" id="UP000769157">
    <property type="component" value="Unassembled WGS sequence"/>
</dbReference>
<feature type="region of interest" description="Disordered" evidence="5">
    <location>
        <begin position="171"/>
        <end position="204"/>
    </location>
</feature>
<keyword evidence="6" id="KW-1133">Transmembrane helix</keyword>
<evidence type="ECO:0000259" key="7">
    <source>
        <dbReference type="Pfam" id="PF11919"/>
    </source>
</evidence>
<dbReference type="EMBL" id="JAEUBE010000366">
    <property type="protein sequence ID" value="KAH3663819.1"/>
    <property type="molecule type" value="Genomic_DNA"/>
</dbReference>
<keyword evidence="6" id="KW-0472">Membrane</keyword>
<dbReference type="InterPro" id="IPR016024">
    <property type="entry name" value="ARM-type_fold"/>
</dbReference>
<dbReference type="GeneID" id="70237186"/>
<dbReference type="GO" id="GO:0070628">
    <property type="term" value="F:proteasome binding"/>
    <property type="evidence" value="ECO:0007669"/>
    <property type="project" value="InterPro"/>
</dbReference>
<evidence type="ECO:0000256" key="6">
    <source>
        <dbReference type="SAM" id="Phobius"/>
    </source>
</evidence>
<name>A0A9P8P2D5_9ASCO</name>
<keyword evidence="11" id="KW-1185">Reference proteome</keyword>
<dbReference type="Gene3D" id="1.10.287.2210">
    <property type="match status" value="1"/>
</dbReference>
<feature type="transmembrane region" description="Helical" evidence="6">
    <location>
        <begin position="234"/>
        <end position="257"/>
    </location>
</feature>
<dbReference type="InterPro" id="IPR021843">
    <property type="entry name" value="PSME4_C"/>
</dbReference>
<dbReference type="InterPro" id="IPR032372">
    <property type="entry name" value="Blm10_N"/>
</dbReference>
<evidence type="ECO:0000256" key="1">
    <source>
        <dbReference type="ARBA" id="ARBA00005739"/>
    </source>
</evidence>
<evidence type="ECO:0000313" key="11">
    <source>
        <dbReference type="Proteomes" id="UP000769157"/>
    </source>
</evidence>
<feature type="compositionally biased region" description="Basic and acidic residues" evidence="5">
    <location>
        <begin position="1108"/>
        <end position="1124"/>
    </location>
</feature>
<dbReference type="RefSeq" id="XP_046060155.1">
    <property type="nucleotide sequence ID" value="XM_046206384.1"/>
</dbReference>
<feature type="compositionally biased region" description="Acidic residues" evidence="5">
    <location>
        <begin position="177"/>
        <end position="204"/>
    </location>
</feature>
<sequence length="2156" mass="245269">MTGDYNKIRSYLMNSPRESSPLSRTVSGTNMSRMSSILQNNLVDSRKYNSSTATLKSYDTSDDSECLTHYGLNVPEDDDETMRLQLDKSSQFYSTDVRKDLNPKKLLPYKTESIKDQYRYLSHVVSHLYIAIKSEDLKGALSVSVADLEKARSILLSQSSEEYNDHFYETLNQTESEREDMDTDQENLDEDDYDESSASEAEDDQFAATPVPNIEVRSAAIINLKHWTKELKNLLRMGLVIPVPLTIALVKVFYALILSRGQDINIQFYIGVSFLLLKEKDLLFEKGLRLDWRPFHEELSSIMADASGTSHFTDEHRFGHLVKFAGKVNTFFDEDSVPEIMAKIMARYNNQSVSISFVQMAVLIPIVLKKPVVKDGIVSYDEKDIRHYLPFFFSCWTSQRLTPEISSLVTVVANISDKALKALCKDPEVAVMGKYGIFTEPQFKFIMNQLLLTSRSFRKDDRNSQYIKLLIEIIINSMTSKQALEEDGIFDLLKTFWRALHTLIHPSNTGAWSALLSQAVKRMAIVFHIRLLEERQDKSLSHSYLDDYSKLPEDIKLSPKLTDEFIDILLPLIHFGVQSKSVSHRKRYITALEILAFINPKKILDDVLMDIYNSVESINSTHRINVVLHELCVLVRYMALLPVYRVHIPRLLLMLVPGIDSNDPEKTILTLEFIKSVAAVVPLTDLSNGAGDDGLIALDFTSQQLAYLNSKFFKSSPRQMIFEEEVPDEFPYDPEFELEALKSSSSLFSEFIRQFTEKAFKYLEFSPSLEDDGQMETKASVFISQTFDSLTESLSDELFRQLADAFYEYITNNVQHLVAIVFFNILELIIRRDPKTQFPRFYRYLVEQVNDEIDNGAGASRTQDVLAKDARLTWYLKLLSGTLLGATGLDDTTLKEIKDLILFRLSKLKGEAAFASLTIAESILAGTTLPRLLERRLISKSWIKKNGPIDERCWGGFQFDKARFDKDNLDFSWYVPSAKNIEQAVDFFDFVTSLAINEINQFVRSFDVKEEISLADSDRIEFNVNLLESSLAGICTLFDPNFSSNPFHSSKLASTPLSASASMTSISEDRSDVEMADSPEPENLPADIPGEILVEPVKASLLEDPDLEDHQDQETEEFSKHDSDQYSTQSESEIPSGVASPTTMVASEGLTSYLTGGPPVLFSFGYHFDGQSTLSNHCNPTYVKLHQARENIGRCLHELISCLIQQDGAVDLSQQVVHCIQCWLESCGNFTSKNPIFIDQIHLVDLLNIPHVSSPYSRTVIGARLAIYHCNRLSVSRSSRLPGETDKLLIKDLVTLAASRYNETAQTSTMVLGSALRKILNCTNLVYGIFKEWEVALLNDDRERLKNVLRFFLVRKFKGFAERSLHHFGKYEELLARSIEVNESEVNALAMKLYSSIKNHIKVPSAVCMIENKLVDTIKPPGLYLEEQVKSLKLAKDHKRSIMLGRLKRLESSVLQRAREDLSWKFRLKVLGLLAEVQSNLEVSLSPDILLLLGNSVNGIHPEITEECIMWLASILDATRTKSMISYDLRNFFSLDFRLVDVAPVSKFIGKDNPAGFFKEMANFKDPKFFIDSKVWVSTLCWNNDMEVVTNEPSTSLNLSPHDTETISSFGQLITKEWILQTLKLHMDESEANADFQPDLVYYLSLLVHICSCGYTPNMKYQEWLEICDEIYNREEKQTHVALGELYCALLLAAKHNPKYLKETDHQIATKLAEIFKTGITQSTHKIWKTFSWWLPAHFDCRRCPELVSLITNFDIPRTGDVSPFIISSRIGFLKAYMSSNLNRFHDFDGFTRKFFKSLSHPYQTVSERSASVLFDSFLFTSSLSFHNSEQLVQANQNAPGGLGLAPFEISPVFAECLLDYLKKVQELSKTISGLSTQEIVESEYMYHVRGLHTLLLYVFKTAHGVLLVPYLKDYIIPHLFELDTMKDVCQLVHLNTNVIYFLIASIRYNNEQTETFIDLMINDFGLKSPNMVQKDHLLTILQSYYTVRYMTISSKQRAKLIEKVVSFLYLSPVSVKEQAAAVFSAMIHGSVAFESQALIESYVKKFTKIINSHRRIKSKKLTMDETNLVHGATLGLGALLNAFPYTSPPPKWLPNVLWILAGRCSTYEGAISRTAKSSLSMFKKTRQDTWHIDSQFFTEDQLEELEGVSGKSYYL</sequence>
<feature type="compositionally biased region" description="Polar residues" evidence="5">
    <location>
        <begin position="1125"/>
        <end position="1140"/>
    </location>
</feature>
<evidence type="ECO:0000313" key="10">
    <source>
        <dbReference type="EMBL" id="KAH3663819.1"/>
    </source>
</evidence>
<evidence type="ECO:0000259" key="8">
    <source>
        <dbReference type="Pfam" id="PF16507"/>
    </source>
</evidence>
<reference evidence="10" key="2">
    <citation type="submission" date="2021-01" db="EMBL/GenBank/DDBJ databases">
        <authorList>
            <person name="Schikora-Tamarit M.A."/>
        </authorList>
    </citation>
    <scope>NUCLEOTIDE SEQUENCE</scope>
    <source>
        <strain evidence="10">CBS6075</strain>
    </source>
</reference>
<evidence type="ECO:0000256" key="3">
    <source>
        <dbReference type="ARBA" id="ARBA00022763"/>
    </source>
</evidence>
<dbReference type="PANTHER" id="PTHR32170:SF3">
    <property type="entry name" value="PROTEASOME ACTIVATOR COMPLEX SUBUNIT 4"/>
    <property type="match status" value="1"/>
</dbReference>
<dbReference type="GO" id="GO:0005634">
    <property type="term" value="C:nucleus"/>
    <property type="evidence" value="ECO:0007669"/>
    <property type="project" value="TreeGrafter"/>
</dbReference>
<comment type="caution">
    <text evidence="10">The sequence shown here is derived from an EMBL/GenBank/DDBJ whole genome shotgun (WGS) entry which is preliminary data.</text>
</comment>
<feature type="domain" description="Proteasome activator complex subunit 4 C-terminal" evidence="7">
    <location>
        <begin position="2070"/>
        <end position="2155"/>
    </location>
</feature>
<keyword evidence="2" id="KW-0677">Repeat</keyword>
<feature type="domain" description="Proteasome activator Blm10 middle HEAT repeats region" evidence="8">
    <location>
        <begin position="493"/>
        <end position="1038"/>
    </location>
</feature>
<feature type="region of interest" description="Disordered" evidence="5">
    <location>
        <begin position="1"/>
        <end position="31"/>
    </location>
</feature>
<feature type="compositionally biased region" description="Polar residues" evidence="5">
    <location>
        <begin position="12"/>
        <end position="31"/>
    </location>
</feature>
<dbReference type="InterPro" id="IPR035309">
    <property type="entry name" value="PSME4"/>
</dbReference>
<gene>
    <name evidence="10" type="ORF">OGAPHI_005222</name>
</gene>
<dbReference type="GO" id="GO:0005829">
    <property type="term" value="C:cytosol"/>
    <property type="evidence" value="ECO:0007669"/>
    <property type="project" value="TreeGrafter"/>
</dbReference>
<evidence type="ECO:0000256" key="2">
    <source>
        <dbReference type="ARBA" id="ARBA00022737"/>
    </source>
</evidence>
<dbReference type="Pfam" id="PF11919">
    <property type="entry name" value="PSME4_C"/>
    <property type="match status" value="1"/>
</dbReference>
<feature type="region of interest" description="Disordered" evidence="5">
    <location>
        <begin position="1108"/>
        <end position="1140"/>
    </location>
</feature>
<dbReference type="PANTHER" id="PTHR32170">
    <property type="entry name" value="PROTEASOME ACTIVATOR COMPLEX SUBUNIT 4"/>
    <property type="match status" value="1"/>
</dbReference>
<dbReference type="InterPro" id="IPR032430">
    <property type="entry name" value="Blm10_mid"/>
</dbReference>
<organism evidence="10 11">
    <name type="scientific">Ogataea philodendri</name>
    <dbReference type="NCBI Taxonomy" id="1378263"/>
    <lineage>
        <taxon>Eukaryota</taxon>
        <taxon>Fungi</taxon>
        <taxon>Dikarya</taxon>
        <taxon>Ascomycota</taxon>
        <taxon>Saccharomycotina</taxon>
        <taxon>Pichiomycetes</taxon>
        <taxon>Pichiales</taxon>
        <taxon>Pichiaceae</taxon>
        <taxon>Ogataea</taxon>
    </lineage>
</organism>
<protein>
    <recommendedName>
        <fullName evidence="12">Proteasome activator BLM10</fullName>
    </recommendedName>
</protein>
<evidence type="ECO:0000256" key="4">
    <source>
        <dbReference type="ARBA" id="ARBA00023204"/>
    </source>
</evidence>
<dbReference type="Pfam" id="PF16547">
    <property type="entry name" value="BLM10_N"/>
    <property type="match status" value="1"/>
</dbReference>
<keyword evidence="4" id="KW-0234">DNA repair</keyword>
<reference evidence="10" key="1">
    <citation type="journal article" date="2021" name="Open Biol.">
        <title>Shared evolutionary footprints suggest mitochondrial oxidative damage underlies multiple complex I losses in fungi.</title>
        <authorList>
            <person name="Schikora-Tamarit M.A."/>
            <person name="Marcet-Houben M."/>
            <person name="Nosek J."/>
            <person name="Gabaldon T."/>
        </authorList>
    </citation>
    <scope>NUCLEOTIDE SEQUENCE</scope>
    <source>
        <strain evidence="10">CBS6075</strain>
    </source>
</reference>
<evidence type="ECO:0000259" key="9">
    <source>
        <dbReference type="Pfam" id="PF16547"/>
    </source>
</evidence>
<proteinExistence type="inferred from homology"/>
<dbReference type="Pfam" id="PF16507">
    <property type="entry name" value="HEAT_PSME4_mid"/>
    <property type="match status" value="1"/>
</dbReference>
<evidence type="ECO:0000256" key="5">
    <source>
        <dbReference type="SAM" id="MobiDB-lite"/>
    </source>
</evidence>
<dbReference type="SUPFAM" id="SSF48371">
    <property type="entry name" value="ARM repeat"/>
    <property type="match status" value="2"/>
</dbReference>
<dbReference type="GO" id="GO:0016504">
    <property type="term" value="F:peptidase activator activity"/>
    <property type="evidence" value="ECO:0007669"/>
    <property type="project" value="InterPro"/>
</dbReference>
<keyword evidence="3" id="KW-0227">DNA damage</keyword>
<accession>A0A9P8P2D5</accession>
<dbReference type="GO" id="GO:0010499">
    <property type="term" value="P:proteasomal ubiquitin-independent protein catabolic process"/>
    <property type="evidence" value="ECO:0007669"/>
    <property type="project" value="TreeGrafter"/>
</dbReference>